<dbReference type="CDD" id="cd18079">
    <property type="entry name" value="S-AdoMet_synt"/>
    <property type="match status" value="1"/>
</dbReference>
<evidence type="ECO:0000256" key="1">
    <source>
        <dbReference type="ARBA" id="ARBA00005224"/>
    </source>
</evidence>
<dbReference type="Pfam" id="PF00438">
    <property type="entry name" value="S-AdoMet_synt_N"/>
    <property type="match status" value="1"/>
</dbReference>
<keyword evidence="16" id="KW-1185">Reference proteome</keyword>
<evidence type="ECO:0000256" key="3">
    <source>
        <dbReference type="ARBA" id="ARBA00022563"/>
    </source>
</evidence>
<keyword evidence="9 10" id="KW-0630">Potassium</keyword>
<sequence>MRTFYSAESVTEGHPDKLCDLIADNVLDACLTGDPASRVACEVMATRGHIIVAGEITTEANPDVFNIARDVLHSVGYDPKSFQIDCYLHPQSPDIAGAVEVPADSPEDDEAIGAGDQGVVIGYACNETPELMPMPVVIAHRLTSLLTLARMTDAVHGIGPDGKAMVVVEYEDDKPLRVDQILLSVQHEAGVHIEDIQADIFAQVILPALKGMPTDDRMEVILNPSGSFVVGGPEADTGLTGRKLMVDAYGPFVSQGGGALSGKDPTKIDRTAAYMARYIAKNIVAANIADRCRVALTYAIGMAKPMAVTVDTFQTCFRCDDEYLAAAVRHVFDLTPAGMIETLHLQQPIYARTAVGGHFGREDFPWEQVDKSSLLMRALS</sequence>
<comment type="catalytic activity">
    <reaction evidence="10">
        <text>L-methionine + ATP + H2O = S-adenosyl-L-methionine + phosphate + diphosphate</text>
        <dbReference type="Rhea" id="RHEA:21080"/>
        <dbReference type="ChEBI" id="CHEBI:15377"/>
        <dbReference type="ChEBI" id="CHEBI:30616"/>
        <dbReference type="ChEBI" id="CHEBI:33019"/>
        <dbReference type="ChEBI" id="CHEBI:43474"/>
        <dbReference type="ChEBI" id="CHEBI:57844"/>
        <dbReference type="ChEBI" id="CHEBI:59789"/>
        <dbReference type="EC" id="2.5.1.6"/>
    </reaction>
</comment>
<dbReference type="InterPro" id="IPR022631">
    <property type="entry name" value="ADOMET_SYNTHASE_CS"/>
</dbReference>
<evidence type="ECO:0000313" key="15">
    <source>
        <dbReference type="EMBL" id="KJF39295.1"/>
    </source>
</evidence>
<dbReference type="GO" id="GO:0004478">
    <property type="term" value="F:methionine adenosyltransferase activity"/>
    <property type="evidence" value="ECO:0007669"/>
    <property type="project" value="UniProtKB-UniRule"/>
</dbReference>
<comment type="function">
    <text evidence="10">Catalyzes the formation of S-adenosylmethionine (AdoMet) from methionine and ATP. The overall synthetic reaction is composed of two sequential steps, AdoMet formation and the subsequent tripolyphosphate hydrolysis which occurs prior to release of AdoMet from the enzyme.</text>
</comment>
<keyword evidence="5 10" id="KW-0479">Metal-binding</keyword>
<dbReference type="PIRSF" id="PIRSF000497">
    <property type="entry name" value="MAT"/>
    <property type="match status" value="1"/>
</dbReference>
<dbReference type="InterPro" id="IPR022636">
    <property type="entry name" value="S-AdoMet_synthetase_sfam"/>
</dbReference>
<comment type="subcellular location">
    <subcellularLocation>
        <location evidence="10">Cytoplasm</location>
    </subcellularLocation>
</comment>
<dbReference type="GO" id="GO:0006730">
    <property type="term" value="P:one-carbon metabolic process"/>
    <property type="evidence" value="ECO:0007669"/>
    <property type="project" value="UniProtKB-KW"/>
</dbReference>
<feature type="domain" description="S-adenosylmethionine synthetase N-terminal" evidence="12">
    <location>
        <begin position="4"/>
        <end position="85"/>
    </location>
</feature>
<dbReference type="GO" id="GO:0005524">
    <property type="term" value="F:ATP binding"/>
    <property type="evidence" value="ECO:0007669"/>
    <property type="project" value="UniProtKB-UniRule"/>
</dbReference>
<dbReference type="HAMAP" id="MF_00086">
    <property type="entry name" value="S_AdoMet_synth1"/>
    <property type="match status" value="1"/>
</dbReference>
<evidence type="ECO:0000313" key="16">
    <source>
        <dbReference type="Proteomes" id="UP000032483"/>
    </source>
</evidence>
<evidence type="ECO:0000259" key="14">
    <source>
        <dbReference type="Pfam" id="PF02773"/>
    </source>
</evidence>
<feature type="domain" description="S-adenosylmethionine synthetase C-terminal" evidence="14">
    <location>
        <begin position="230"/>
        <end position="368"/>
    </location>
</feature>
<feature type="binding site" evidence="10">
    <location>
        <position position="16"/>
    </location>
    <ligand>
        <name>Mg(2+)</name>
        <dbReference type="ChEBI" id="CHEBI:18420"/>
    </ligand>
</feature>
<feature type="binding site" description="in other chain" evidence="10">
    <location>
        <position position="91"/>
    </location>
    <ligand>
        <name>L-methionine</name>
        <dbReference type="ChEBI" id="CHEBI:57844"/>
        <note>ligand shared between two neighboring subunits</note>
    </ligand>
</feature>
<feature type="binding site" evidence="10">
    <location>
        <position position="259"/>
    </location>
    <ligand>
        <name>ATP</name>
        <dbReference type="ChEBI" id="CHEBI:30616"/>
        <note>ligand shared between two neighboring subunits</note>
    </ligand>
</feature>
<feature type="binding site" evidence="10">
    <location>
        <position position="263"/>
    </location>
    <ligand>
        <name>ATP</name>
        <dbReference type="ChEBI" id="CHEBI:30616"/>
        <note>ligand shared between two neighboring subunits</note>
    </ligand>
</feature>
<dbReference type="Pfam" id="PF02773">
    <property type="entry name" value="S-AdoMet_synt_C"/>
    <property type="match status" value="1"/>
</dbReference>
<feature type="binding site" description="in other chain" evidence="10">
    <location>
        <position position="14"/>
    </location>
    <ligand>
        <name>ATP</name>
        <dbReference type="ChEBI" id="CHEBI:30616"/>
        <note>ligand shared between two neighboring subunits</note>
    </ligand>
</feature>
<proteinExistence type="inferred from homology"/>
<evidence type="ECO:0000256" key="8">
    <source>
        <dbReference type="ARBA" id="ARBA00022842"/>
    </source>
</evidence>
<feature type="region of interest" description="Flexible loop" evidence="10">
    <location>
        <begin position="91"/>
        <end position="101"/>
    </location>
</feature>
<keyword evidence="4 10" id="KW-0808">Transferase</keyword>
<dbReference type="InterPro" id="IPR022629">
    <property type="entry name" value="S-AdoMet_synt_central"/>
</dbReference>
<feature type="binding site" description="in other chain" evidence="10">
    <location>
        <position position="55"/>
    </location>
    <ligand>
        <name>L-methionine</name>
        <dbReference type="ChEBI" id="CHEBI:57844"/>
        <note>ligand shared between two neighboring subunits</note>
    </ligand>
</feature>
<dbReference type="InterPro" id="IPR022630">
    <property type="entry name" value="S-AdoMet_synt_C"/>
</dbReference>
<dbReference type="Gene3D" id="3.30.300.10">
    <property type="match status" value="3"/>
</dbReference>
<dbReference type="GO" id="GO:0000287">
    <property type="term" value="F:magnesium ion binding"/>
    <property type="evidence" value="ECO:0007669"/>
    <property type="project" value="UniProtKB-UniRule"/>
</dbReference>
<feature type="binding site" evidence="10">
    <location>
        <position position="236"/>
    </location>
    <ligand>
        <name>L-methionine</name>
        <dbReference type="ChEBI" id="CHEBI:57844"/>
        <note>ligand shared between two neighboring subunits</note>
    </ligand>
</feature>
<dbReference type="EMBL" id="JXXK01000020">
    <property type="protein sequence ID" value="KJF39295.1"/>
    <property type="molecule type" value="Genomic_DNA"/>
</dbReference>
<comment type="cofactor">
    <cofactor evidence="10">
        <name>Mg(2+)</name>
        <dbReference type="ChEBI" id="CHEBI:18420"/>
    </cofactor>
    <text evidence="10">Binds 2 divalent ions per subunit.</text>
</comment>
<evidence type="ECO:0000256" key="2">
    <source>
        <dbReference type="ARBA" id="ARBA00009685"/>
    </source>
</evidence>
<dbReference type="PROSITE" id="PS00376">
    <property type="entry name" value="ADOMET_SYNTHASE_1"/>
    <property type="match status" value="1"/>
</dbReference>
<dbReference type="UniPathway" id="UPA00315">
    <property type="reaction ID" value="UER00080"/>
</dbReference>
<dbReference type="EC" id="2.5.1.6" evidence="10"/>
<comment type="similarity">
    <text evidence="2 10 11">Belongs to the AdoMet synthase family.</text>
</comment>
<dbReference type="GeneID" id="42857503"/>
<comment type="subunit">
    <text evidence="10">Homotetramer; dimer of dimers.</text>
</comment>
<keyword evidence="3 10" id="KW-0554">One-carbon metabolism</keyword>
<dbReference type="GO" id="GO:0006556">
    <property type="term" value="P:S-adenosylmethionine biosynthetic process"/>
    <property type="evidence" value="ECO:0007669"/>
    <property type="project" value="UniProtKB-UniRule"/>
</dbReference>
<accession>A0A0D8IX71</accession>
<comment type="pathway">
    <text evidence="1 10">Amino-acid biosynthesis; S-adenosyl-L-methionine biosynthesis; S-adenosyl-L-methionine from L-methionine: step 1/1.</text>
</comment>
<comment type="cofactor">
    <cofactor evidence="10">
        <name>K(+)</name>
        <dbReference type="ChEBI" id="CHEBI:29103"/>
    </cofactor>
    <text evidence="10">Binds 1 potassium ion per subunit.</text>
</comment>
<feature type="binding site" description="in other chain" evidence="10">
    <location>
        <begin position="161"/>
        <end position="163"/>
    </location>
    <ligand>
        <name>ATP</name>
        <dbReference type="ChEBI" id="CHEBI:30616"/>
        <note>ligand shared between two neighboring subunits</note>
    </ligand>
</feature>
<keyword evidence="6 10" id="KW-0547">Nucleotide-binding</keyword>
<evidence type="ECO:0000256" key="5">
    <source>
        <dbReference type="ARBA" id="ARBA00022723"/>
    </source>
</evidence>
<evidence type="ECO:0000259" key="13">
    <source>
        <dbReference type="Pfam" id="PF02772"/>
    </source>
</evidence>
<feature type="binding site" description="in other chain" evidence="10">
    <location>
        <position position="267"/>
    </location>
    <ligand>
        <name>L-methionine</name>
        <dbReference type="ChEBI" id="CHEBI:57844"/>
        <note>ligand shared between two neighboring subunits</note>
    </ligand>
</feature>
<dbReference type="GO" id="GO:0005737">
    <property type="term" value="C:cytoplasm"/>
    <property type="evidence" value="ECO:0007669"/>
    <property type="project" value="UniProtKB-SubCell"/>
</dbReference>
<evidence type="ECO:0000256" key="11">
    <source>
        <dbReference type="RuleBase" id="RU004462"/>
    </source>
</evidence>
<keyword evidence="10" id="KW-0963">Cytoplasm</keyword>
<evidence type="ECO:0000259" key="12">
    <source>
        <dbReference type="Pfam" id="PF00438"/>
    </source>
</evidence>
<feature type="binding site" evidence="10">
    <location>
        <position position="236"/>
    </location>
    <ligand>
        <name>ATP</name>
        <dbReference type="ChEBI" id="CHEBI:30616"/>
        <note>ligand shared between two neighboring subunits</note>
    </ligand>
</feature>
<dbReference type="InterPro" id="IPR002133">
    <property type="entry name" value="S-AdoMet_synthetase"/>
</dbReference>
<dbReference type="PATRIC" id="fig|1550024.3.peg.2983"/>
<keyword evidence="8 10" id="KW-0460">Magnesium</keyword>
<comment type="caution">
    <text evidence="10">Lacks conserved residue(s) required for the propagation of feature annotation.</text>
</comment>
<evidence type="ECO:0000256" key="6">
    <source>
        <dbReference type="ARBA" id="ARBA00022741"/>
    </source>
</evidence>
<comment type="caution">
    <text evidence="15">The sequence shown here is derived from an EMBL/GenBank/DDBJ whole genome shotgun (WGS) entry which is preliminary data.</text>
</comment>
<evidence type="ECO:0000256" key="10">
    <source>
        <dbReference type="HAMAP-Rule" id="MF_00086"/>
    </source>
</evidence>
<name>A0A0D8IX71_9FIRM</name>
<feature type="binding site" description="in other chain" evidence="10">
    <location>
        <begin position="242"/>
        <end position="243"/>
    </location>
    <ligand>
        <name>ATP</name>
        <dbReference type="ChEBI" id="CHEBI:30616"/>
        <note>ligand shared between two neighboring subunits</note>
    </ligand>
</feature>
<feature type="binding site" evidence="10">
    <location>
        <position position="42"/>
    </location>
    <ligand>
        <name>K(+)</name>
        <dbReference type="ChEBI" id="CHEBI:29103"/>
    </ligand>
</feature>
<organism evidence="15 16">
    <name type="scientific">Ruthenibacterium lactatiformans</name>
    <dbReference type="NCBI Taxonomy" id="1550024"/>
    <lineage>
        <taxon>Bacteria</taxon>
        <taxon>Bacillati</taxon>
        <taxon>Bacillota</taxon>
        <taxon>Clostridia</taxon>
        <taxon>Eubacteriales</taxon>
        <taxon>Oscillospiraceae</taxon>
        <taxon>Ruthenibacterium</taxon>
    </lineage>
</organism>
<dbReference type="Pfam" id="PF02772">
    <property type="entry name" value="S-AdoMet_synt_M"/>
    <property type="match status" value="1"/>
</dbReference>
<evidence type="ECO:0000256" key="4">
    <source>
        <dbReference type="ARBA" id="ARBA00022679"/>
    </source>
</evidence>
<evidence type="ECO:0000256" key="7">
    <source>
        <dbReference type="ARBA" id="ARBA00022840"/>
    </source>
</evidence>
<dbReference type="RefSeq" id="WP_050005873.1">
    <property type="nucleotide sequence ID" value="NZ_JXXK01000020.1"/>
</dbReference>
<reference evidence="15" key="1">
    <citation type="submission" date="2015-02" db="EMBL/GenBank/DDBJ databases">
        <title>A novel member of the family Ruminococcaceae isolated from human feces.</title>
        <authorList>
            <person name="Shkoporov A.N."/>
            <person name="Chaplin A.V."/>
            <person name="Motuzova O.V."/>
            <person name="Kafarskaia L.I."/>
            <person name="Khokhlova E.V."/>
            <person name="Efimov B.A."/>
        </authorList>
    </citation>
    <scope>NUCLEOTIDE SEQUENCE [LARGE SCALE GENOMIC DNA]</scope>
    <source>
        <strain evidence="15">585-1</strain>
    </source>
</reference>
<keyword evidence="7 10" id="KW-0067">ATP-binding</keyword>
<dbReference type="PANTHER" id="PTHR11964">
    <property type="entry name" value="S-ADENOSYLMETHIONINE SYNTHETASE"/>
    <property type="match status" value="1"/>
</dbReference>
<evidence type="ECO:0000256" key="9">
    <source>
        <dbReference type="ARBA" id="ARBA00022958"/>
    </source>
</evidence>
<gene>
    <name evidence="10" type="primary">metK</name>
    <name evidence="15" type="ORF">TQ39_13060</name>
</gene>
<dbReference type="SUPFAM" id="SSF55973">
    <property type="entry name" value="S-adenosylmethionine synthetase"/>
    <property type="match status" value="3"/>
</dbReference>
<feature type="domain" description="S-adenosylmethionine synthetase central" evidence="13">
    <location>
        <begin position="112"/>
        <end position="228"/>
    </location>
</feature>
<dbReference type="Proteomes" id="UP000032483">
    <property type="component" value="Unassembled WGS sequence"/>
</dbReference>
<dbReference type="InterPro" id="IPR022628">
    <property type="entry name" value="S-AdoMet_synt_N"/>
</dbReference>
<protein>
    <recommendedName>
        <fullName evidence="10">S-adenosylmethionine synthase</fullName>
        <shortName evidence="10">AdoMet synthase</shortName>
        <ecNumber evidence="10">2.5.1.6</ecNumber>
    </recommendedName>
    <alternativeName>
        <fullName evidence="10">MAT</fullName>
    </alternativeName>
    <alternativeName>
        <fullName evidence="10">Methionine adenosyltransferase</fullName>
    </alternativeName>
</protein>
<dbReference type="NCBIfam" id="TIGR01034">
    <property type="entry name" value="metK"/>
    <property type="match status" value="1"/>
</dbReference>
<dbReference type="AlphaFoldDB" id="A0A0D8IX71"/>